<feature type="domain" description="Histidine kinase" evidence="14">
    <location>
        <begin position="393"/>
        <end position="609"/>
    </location>
</feature>
<dbReference type="Pfam" id="PF00989">
    <property type="entry name" value="PAS"/>
    <property type="match status" value="1"/>
</dbReference>
<dbReference type="SMART" id="SM00388">
    <property type="entry name" value="HisKA"/>
    <property type="match status" value="1"/>
</dbReference>
<evidence type="ECO:0000256" key="9">
    <source>
        <dbReference type="ARBA" id="ARBA00022840"/>
    </source>
</evidence>
<proteinExistence type="predicted"/>
<comment type="caution">
    <text evidence="17">The sequence shown here is derived from an EMBL/GenBank/DDBJ whole genome shotgun (WGS) entry which is preliminary data.</text>
</comment>
<keyword evidence="8" id="KW-0418">Kinase</keyword>
<feature type="transmembrane region" description="Helical" evidence="13">
    <location>
        <begin position="12"/>
        <end position="32"/>
    </location>
</feature>
<dbReference type="InterPro" id="IPR036097">
    <property type="entry name" value="HisK_dim/P_sf"/>
</dbReference>
<dbReference type="Gene3D" id="3.30.450.20">
    <property type="entry name" value="PAS domain"/>
    <property type="match status" value="1"/>
</dbReference>
<evidence type="ECO:0000256" key="4">
    <source>
        <dbReference type="ARBA" id="ARBA00022553"/>
    </source>
</evidence>
<dbReference type="PROSITE" id="PS50109">
    <property type="entry name" value="HIS_KIN"/>
    <property type="match status" value="1"/>
</dbReference>
<feature type="domain" description="PAS" evidence="15">
    <location>
        <begin position="266"/>
        <end position="314"/>
    </location>
</feature>
<reference evidence="17 18" key="1">
    <citation type="submission" date="2023-04" db="EMBL/GenBank/DDBJ databases">
        <title>Clostridium tannerae sp. nov., isolated from the fecal material of an alpaca.</title>
        <authorList>
            <person name="Miller S."/>
            <person name="Hendry M."/>
            <person name="King J."/>
            <person name="Sankaranarayanan K."/>
            <person name="Lawson P.A."/>
        </authorList>
    </citation>
    <scope>NUCLEOTIDE SEQUENCE [LARGE SCALE GENOMIC DNA]</scope>
    <source>
        <strain evidence="17 18">A1-XYC3</strain>
    </source>
</reference>
<dbReference type="SUPFAM" id="SSF158472">
    <property type="entry name" value="HAMP domain-like"/>
    <property type="match status" value="1"/>
</dbReference>
<keyword evidence="6 13" id="KW-0812">Transmembrane</keyword>
<keyword evidence="9 17" id="KW-0067">ATP-binding</keyword>
<evidence type="ECO:0000256" key="5">
    <source>
        <dbReference type="ARBA" id="ARBA00022679"/>
    </source>
</evidence>
<dbReference type="SUPFAM" id="SSF55874">
    <property type="entry name" value="ATPase domain of HSP90 chaperone/DNA topoisomerase II/histidine kinase"/>
    <property type="match status" value="1"/>
</dbReference>
<sequence>MIKTLKGKFLIVYLFLVFTIAVVGIASIANIYSLERSIQGLMTDNYKSIDAASYMLEALEGQNSAALTYMNINKNQGIANFYNHSNNFYRWYHVEKSNLTEVGEKQLVREIENSYVQYLALFSQLQERAVKNNTDETINFYNNKMYPQYSELKKLIRGVSNLNEEAMFNSKERVIKDSEQSMYIISILLVLFVLLGFAVAWLSLNKFLSPLYALRDNMRALKEGELDKQTEIVSEDEVGELSKEFNDMTKRLLQFEQSTLGKLLAEKNKSLAIVKSISDPILVMDTDYKIVLINDAFEQLFNLSEENILNKYFLEVVRNGELYDYIKNTYNSDEKEVQQKIFYFSYNHKDYYYNVLVTKLMEVDNKRYGLVVLFQNVTELKEIEKLKGDFIATISHEFKTPLTSIMMGASLICDEIAGNVNKKQKEIISTINEESEKLLKLVNNLLHLSKLESSKSIFKLEAYSIEVIIENSIKGFVNQAYDRNISLHYNSIDYVSKVKVDFEKTTWVLNNLISNALKFTHRGDKIIISSFIKQNKMCVSVKDTGEGIPENYVEKIFEKFVQVKGKEDRGTGLGLAIAKEIVEAQGGEIWCESTFGEGSTFTFTIQLYE</sequence>
<organism evidence="17 18">
    <name type="scientific">Clostridium tanneri</name>
    <dbReference type="NCBI Taxonomy" id="3037988"/>
    <lineage>
        <taxon>Bacteria</taxon>
        <taxon>Bacillati</taxon>
        <taxon>Bacillota</taxon>
        <taxon>Clostridia</taxon>
        <taxon>Eubacteriales</taxon>
        <taxon>Clostridiaceae</taxon>
        <taxon>Clostridium</taxon>
    </lineage>
</organism>
<evidence type="ECO:0000259" key="15">
    <source>
        <dbReference type="PROSITE" id="PS50112"/>
    </source>
</evidence>
<comment type="subcellular location">
    <subcellularLocation>
        <location evidence="2">Membrane</location>
        <topology evidence="2">Multi-pass membrane protein</topology>
    </subcellularLocation>
</comment>
<dbReference type="InterPro" id="IPR013767">
    <property type="entry name" value="PAS_fold"/>
</dbReference>
<dbReference type="GO" id="GO:0005524">
    <property type="term" value="F:ATP binding"/>
    <property type="evidence" value="ECO:0007669"/>
    <property type="project" value="UniProtKB-KW"/>
</dbReference>
<evidence type="ECO:0000256" key="1">
    <source>
        <dbReference type="ARBA" id="ARBA00000085"/>
    </source>
</evidence>
<dbReference type="NCBIfam" id="TIGR00229">
    <property type="entry name" value="sensory_box"/>
    <property type="match status" value="1"/>
</dbReference>
<protein>
    <recommendedName>
        <fullName evidence="3">histidine kinase</fullName>
        <ecNumber evidence="3">2.7.13.3</ecNumber>
    </recommendedName>
</protein>
<accession>A0ABU4JVJ0</accession>
<evidence type="ECO:0000256" key="6">
    <source>
        <dbReference type="ARBA" id="ARBA00022692"/>
    </source>
</evidence>
<dbReference type="EC" id="2.7.13.3" evidence="3"/>
<evidence type="ECO:0000256" key="7">
    <source>
        <dbReference type="ARBA" id="ARBA00022741"/>
    </source>
</evidence>
<evidence type="ECO:0000256" key="2">
    <source>
        <dbReference type="ARBA" id="ARBA00004141"/>
    </source>
</evidence>
<dbReference type="InterPro" id="IPR036890">
    <property type="entry name" value="HATPase_C_sf"/>
</dbReference>
<dbReference type="SMART" id="SM00091">
    <property type="entry name" value="PAS"/>
    <property type="match status" value="1"/>
</dbReference>
<dbReference type="Gene3D" id="6.10.340.10">
    <property type="match status" value="1"/>
</dbReference>
<dbReference type="Gene3D" id="3.30.565.10">
    <property type="entry name" value="Histidine kinase-like ATPase, C-terminal domain"/>
    <property type="match status" value="1"/>
</dbReference>
<dbReference type="Pfam" id="PF02518">
    <property type="entry name" value="HATPase_c"/>
    <property type="match status" value="1"/>
</dbReference>
<dbReference type="EMBL" id="JARUJP010000016">
    <property type="protein sequence ID" value="MDW8802126.1"/>
    <property type="molecule type" value="Genomic_DNA"/>
</dbReference>
<feature type="domain" description="HAMP" evidence="16">
    <location>
        <begin position="205"/>
        <end position="257"/>
    </location>
</feature>
<dbReference type="InterPro" id="IPR003661">
    <property type="entry name" value="HisK_dim/P_dom"/>
</dbReference>
<dbReference type="CDD" id="cd00130">
    <property type="entry name" value="PAS"/>
    <property type="match status" value="1"/>
</dbReference>
<dbReference type="SUPFAM" id="SSF47384">
    <property type="entry name" value="Homodimeric domain of signal transducing histidine kinase"/>
    <property type="match status" value="1"/>
</dbReference>
<dbReference type="CDD" id="cd16922">
    <property type="entry name" value="HATPase_EvgS-ArcB-TorS-like"/>
    <property type="match status" value="1"/>
</dbReference>
<dbReference type="InterPro" id="IPR050351">
    <property type="entry name" value="BphY/WalK/GraS-like"/>
</dbReference>
<dbReference type="Pfam" id="PF00672">
    <property type="entry name" value="HAMP"/>
    <property type="match status" value="1"/>
</dbReference>
<evidence type="ECO:0000313" key="18">
    <source>
        <dbReference type="Proteomes" id="UP001281656"/>
    </source>
</evidence>
<dbReference type="CDD" id="cd00082">
    <property type="entry name" value="HisKA"/>
    <property type="match status" value="1"/>
</dbReference>
<dbReference type="InterPro" id="IPR035965">
    <property type="entry name" value="PAS-like_dom_sf"/>
</dbReference>
<dbReference type="PANTHER" id="PTHR42878">
    <property type="entry name" value="TWO-COMPONENT HISTIDINE KINASE"/>
    <property type="match status" value="1"/>
</dbReference>
<keyword evidence="5" id="KW-0808">Transferase</keyword>
<keyword evidence="11" id="KW-0902">Two-component regulatory system</keyword>
<dbReference type="PANTHER" id="PTHR42878:SF7">
    <property type="entry name" value="SENSOR HISTIDINE KINASE GLRK"/>
    <property type="match status" value="1"/>
</dbReference>
<dbReference type="Pfam" id="PF12729">
    <property type="entry name" value="4HB_MCP_1"/>
    <property type="match status" value="1"/>
</dbReference>
<evidence type="ECO:0000259" key="14">
    <source>
        <dbReference type="PROSITE" id="PS50109"/>
    </source>
</evidence>
<evidence type="ECO:0000256" key="13">
    <source>
        <dbReference type="SAM" id="Phobius"/>
    </source>
</evidence>
<dbReference type="CDD" id="cd06225">
    <property type="entry name" value="HAMP"/>
    <property type="match status" value="1"/>
</dbReference>
<dbReference type="InterPro" id="IPR000014">
    <property type="entry name" value="PAS"/>
</dbReference>
<evidence type="ECO:0000313" key="17">
    <source>
        <dbReference type="EMBL" id="MDW8802126.1"/>
    </source>
</evidence>
<keyword evidence="12 13" id="KW-0472">Membrane</keyword>
<evidence type="ECO:0000256" key="11">
    <source>
        <dbReference type="ARBA" id="ARBA00023012"/>
    </source>
</evidence>
<dbReference type="Pfam" id="PF00512">
    <property type="entry name" value="HisKA"/>
    <property type="match status" value="1"/>
</dbReference>
<dbReference type="Proteomes" id="UP001281656">
    <property type="component" value="Unassembled WGS sequence"/>
</dbReference>
<dbReference type="PROSITE" id="PS50885">
    <property type="entry name" value="HAMP"/>
    <property type="match status" value="1"/>
</dbReference>
<evidence type="ECO:0000256" key="3">
    <source>
        <dbReference type="ARBA" id="ARBA00012438"/>
    </source>
</evidence>
<keyword evidence="4" id="KW-0597">Phosphoprotein</keyword>
<dbReference type="SUPFAM" id="SSF55785">
    <property type="entry name" value="PYP-like sensor domain (PAS domain)"/>
    <property type="match status" value="1"/>
</dbReference>
<dbReference type="InterPro" id="IPR005467">
    <property type="entry name" value="His_kinase_dom"/>
</dbReference>
<evidence type="ECO:0000256" key="10">
    <source>
        <dbReference type="ARBA" id="ARBA00022989"/>
    </source>
</evidence>
<keyword evidence="18" id="KW-1185">Reference proteome</keyword>
<feature type="transmembrane region" description="Helical" evidence="13">
    <location>
        <begin position="183"/>
        <end position="204"/>
    </location>
</feature>
<dbReference type="InterPro" id="IPR003594">
    <property type="entry name" value="HATPase_dom"/>
</dbReference>
<dbReference type="PRINTS" id="PR00344">
    <property type="entry name" value="BCTRLSENSOR"/>
</dbReference>
<dbReference type="InterPro" id="IPR003660">
    <property type="entry name" value="HAMP_dom"/>
</dbReference>
<dbReference type="Gene3D" id="1.10.287.130">
    <property type="match status" value="1"/>
</dbReference>
<dbReference type="SMART" id="SM00387">
    <property type="entry name" value="HATPase_c"/>
    <property type="match status" value="1"/>
</dbReference>
<dbReference type="SMART" id="SM00304">
    <property type="entry name" value="HAMP"/>
    <property type="match status" value="1"/>
</dbReference>
<name>A0ABU4JVJ0_9CLOT</name>
<keyword evidence="7" id="KW-0547">Nucleotide-binding</keyword>
<evidence type="ECO:0000256" key="12">
    <source>
        <dbReference type="ARBA" id="ARBA00023136"/>
    </source>
</evidence>
<keyword evidence="10 13" id="KW-1133">Transmembrane helix</keyword>
<dbReference type="RefSeq" id="WP_318798474.1">
    <property type="nucleotide sequence ID" value="NZ_JARUJP010000016.1"/>
</dbReference>
<evidence type="ECO:0000259" key="16">
    <source>
        <dbReference type="PROSITE" id="PS50885"/>
    </source>
</evidence>
<dbReference type="PROSITE" id="PS50112">
    <property type="entry name" value="PAS"/>
    <property type="match status" value="1"/>
</dbReference>
<gene>
    <name evidence="17" type="ORF">P8V03_13290</name>
</gene>
<dbReference type="InterPro" id="IPR024478">
    <property type="entry name" value="HlyB_4HB_MCP"/>
</dbReference>
<evidence type="ECO:0000256" key="8">
    <source>
        <dbReference type="ARBA" id="ARBA00022777"/>
    </source>
</evidence>
<dbReference type="InterPro" id="IPR004358">
    <property type="entry name" value="Sig_transdc_His_kin-like_C"/>
</dbReference>
<comment type="catalytic activity">
    <reaction evidence="1">
        <text>ATP + protein L-histidine = ADP + protein N-phospho-L-histidine.</text>
        <dbReference type="EC" id="2.7.13.3"/>
    </reaction>
</comment>